<dbReference type="EMBL" id="FQZU01000021">
    <property type="protein sequence ID" value="SHK25901.1"/>
    <property type="molecule type" value="Genomic_DNA"/>
</dbReference>
<organism evidence="1 2">
    <name type="scientific">Desulfatibacillum alkenivorans DSM 16219</name>
    <dbReference type="NCBI Taxonomy" id="1121393"/>
    <lineage>
        <taxon>Bacteria</taxon>
        <taxon>Pseudomonadati</taxon>
        <taxon>Thermodesulfobacteriota</taxon>
        <taxon>Desulfobacteria</taxon>
        <taxon>Desulfobacterales</taxon>
        <taxon>Desulfatibacillaceae</taxon>
        <taxon>Desulfatibacillum</taxon>
    </lineage>
</organism>
<dbReference type="Proteomes" id="UP000183994">
    <property type="component" value="Unassembled WGS sequence"/>
</dbReference>
<evidence type="ECO:0008006" key="3">
    <source>
        <dbReference type="Google" id="ProtNLM"/>
    </source>
</evidence>
<keyword evidence="2" id="KW-1185">Reference proteome</keyword>
<dbReference type="AlphaFoldDB" id="A0A1M6R086"/>
<reference evidence="2" key="1">
    <citation type="submission" date="2016-11" db="EMBL/GenBank/DDBJ databases">
        <authorList>
            <person name="Varghese N."/>
            <person name="Submissions S."/>
        </authorList>
    </citation>
    <scope>NUCLEOTIDE SEQUENCE [LARGE SCALE GENOMIC DNA]</scope>
    <source>
        <strain evidence="2">DSM 16219</strain>
    </source>
</reference>
<dbReference type="STRING" id="1121393.SAMN02745216_03157"/>
<evidence type="ECO:0000313" key="2">
    <source>
        <dbReference type="Proteomes" id="UP000183994"/>
    </source>
</evidence>
<gene>
    <name evidence="1" type="ORF">SAMN02745216_03157</name>
</gene>
<name>A0A1M6R086_9BACT</name>
<dbReference type="RefSeq" id="WP_073477228.1">
    <property type="nucleotide sequence ID" value="NZ_FQZU01000021.1"/>
</dbReference>
<protein>
    <recommendedName>
        <fullName evidence="3">Phasin protein</fullName>
    </recommendedName>
</protein>
<dbReference type="OrthoDB" id="768783at2"/>
<evidence type="ECO:0000313" key="1">
    <source>
        <dbReference type="EMBL" id="SHK25901.1"/>
    </source>
</evidence>
<sequence>MPDNVNPQVTDALTQLQSATMDPGVVVMEGKGKAFQSISQSMAIAIQDAVDYMRNVSTMSATAQGVAMAKFLETKNQDYLDKALKDAIDMAANAADSFGKISASAKEVLGDFDPAS</sequence>
<accession>A0A1M6R086</accession>
<proteinExistence type="predicted"/>